<dbReference type="EMBL" id="JAUUDS010000002">
    <property type="protein sequence ID" value="MDP1027081.1"/>
    <property type="molecule type" value="Genomic_DNA"/>
</dbReference>
<keyword evidence="2" id="KW-1185">Reference proteome</keyword>
<protein>
    <submittedName>
        <fullName evidence="1">Uncharacterized protein</fullName>
    </submittedName>
</protein>
<dbReference type="Proteomes" id="UP001230685">
    <property type="component" value="Unassembled WGS sequence"/>
</dbReference>
<evidence type="ECO:0000313" key="1">
    <source>
        <dbReference type="EMBL" id="MDP1027081.1"/>
    </source>
</evidence>
<proteinExistence type="predicted"/>
<name>A0ABT9EJG7_9SPHN</name>
<gene>
    <name evidence="1" type="ORF">Q5H91_07645</name>
</gene>
<accession>A0ABT9EJG7</accession>
<dbReference type="RefSeq" id="WP_305172777.1">
    <property type="nucleotide sequence ID" value="NZ_JAUUDS010000002.1"/>
</dbReference>
<organism evidence="1 2">
    <name type="scientific">Sphingomonas aurea</name>
    <dbReference type="NCBI Taxonomy" id="3063994"/>
    <lineage>
        <taxon>Bacteria</taxon>
        <taxon>Pseudomonadati</taxon>
        <taxon>Pseudomonadota</taxon>
        <taxon>Alphaproteobacteria</taxon>
        <taxon>Sphingomonadales</taxon>
        <taxon>Sphingomonadaceae</taxon>
        <taxon>Sphingomonas</taxon>
    </lineage>
</organism>
<sequence>MERCVSEDMARFVRRTFVTRRFPMQRIGYLFLILPQDKGAGTYDEYRAYRGSMLQTYCHSLFREQPKLDTVVGMAFDIYLKDGEIRTRSEDVMAMAPPDWTPEEIEFLETNRTLFEMQDPRDLAGTKMRHLIRNPFRASLRSP</sequence>
<comment type="caution">
    <text evidence="1">The sequence shown here is derived from an EMBL/GenBank/DDBJ whole genome shotgun (WGS) entry which is preliminary data.</text>
</comment>
<evidence type="ECO:0000313" key="2">
    <source>
        <dbReference type="Proteomes" id="UP001230685"/>
    </source>
</evidence>
<reference evidence="1 2" key="1">
    <citation type="submission" date="2023-07" db="EMBL/GenBank/DDBJ databases">
        <authorList>
            <person name="Kim M.K."/>
        </authorList>
    </citation>
    <scope>NUCLEOTIDE SEQUENCE [LARGE SCALE GENOMIC DNA]</scope>
    <source>
        <strain evidence="1 2">KR1UV-12</strain>
    </source>
</reference>